<reference evidence="3 4" key="1">
    <citation type="submission" date="2012-03" db="EMBL/GenBank/DDBJ databases">
        <title>The Genome Sequence of Bartonella birtlesii LL-WM9.</title>
        <authorList>
            <consortium name="The Broad Institute Genome Sequencing Platform"/>
            <consortium name="The Broad Institute Genome Sequencing Center for Infectious Disease"/>
            <person name="Feldgarden M."/>
            <person name="Kirby J."/>
            <person name="Kosoy M."/>
            <person name="Birtles R."/>
            <person name="Probert W.S."/>
            <person name="Chiaraviglio L."/>
            <person name="Young S.K."/>
            <person name="Zeng Q."/>
            <person name="Gargeya S."/>
            <person name="Fitzgerald M."/>
            <person name="Haas B."/>
            <person name="Abouelleil A."/>
            <person name="Alvarado L."/>
            <person name="Arachchi H.M."/>
            <person name="Berlin A."/>
            <person name="Chapman S.B."/>
            <person name="Gearin G."/>
            <person name="Goldberg J."/>
            <person name="Griggs A."/>
            <person name="Gujja S."/>
            <person name="Hansen M."/>
            <person name="Heiman D."/>
            <person name="Howarth C."/>
            <person name="Larimer J."/>
            <person name="Lui A."/>
            <person name="MacDonald P.J.P."/>
            <person name="McCowen C."/>
            <person name="Montmayeur A."/>
            <person name="Murphy C."/>
            <person name="Neiman D."/>
            <person name="Pearson M."/>
            <person name="Priest M."/>
            <person name="Roberts A."/>
            <person name="Saif S."/>
            <person name="Shea T."/>
            <person name="Sisk P."/>
            <person name="Stolte C."/>
            <person name="Sykes S."/>
            <person name="Wortman J."/>
            <person name="Nusbaum C."/>
            <person name="Birren B."/>
        </authorList>
    </citation>
    <scope>NUCLEOTIDE SEQUENCE [LARGE SCALE GENOMIC DNA]</scope>
    <source>
        <strain evidence="3 4">LL-WM9</strain>
    </source>
</reference>
<feature type="non-terminal residue" evidence="3">
    <location>
        <position position="93"/>
    </location>
</feature>
<organism evidence="3 4">
    <name type="scientific">Bartonella birtlesii LL-WM9</name>
    <dbReference type="NCBI Taxonomy" id="1094552"/>
    <lineage>
        <taxon>Bacteria</taxon>
        <taxon>Pseudomonadati</taxon>
        <taxon>Pseudomonadota</taxon>
        <taxon>Alphaproteobacteria</taxon>
        <taxon>Hyphomicrobiales</taxon>
        <taxon>Bartonellaceae</taxon>
        <taxon>Bartonella</taxon>
    </lineage>
</organism>
<feature type="coiled-coil region" evidence="1">
    <location>
        <begin position="25"/>
        <end position="56"/>
    </location>
</feature>
<evidence type="ECO:0000256" key="1">
    <source>
        <dbReference type="SAM" id="Coils"/>
    </source>
</evidence>
<feature type="transmembrane region" description="Helical" evidence="2">
    <location>
        <begin position="6"/>
        <end position="26"/>
    </location>
</feature>
<dbReference type="EMBL" id="AIMC01000033">
    <property type="protein sequence ID" value="EJF74807.1"/>
    <property type="molecule type" value="Genomic_DNA"/>
</dbReference>
<accession>J1ITA8</accession>
<dbReference type="Proteomes" id="UP000008748">
    <property type="component" value="Unassembled WGS sequence"/>
</dbReference>
<proteinExistence type="predicted"/>
<dbReference type="HOGENOM" id="CLU_178279_0_0_5"/>
<protein>
    <submittedName>
        <fullName evidence="3">Uncharacterized protein</fullName>
    </submittedName>
</protein>
<gene>
    <name evidence="3" type="ORF">ME7_01401</name>
</gene>
<keyword evidence="4" id="KW-1185">Reference proteome</keyword>
<dbReference type="RefSeq" id="WP_006590317.1">
    <property type="nucleotide sequence ID" value="NZ_JH725078.1"/>
</dbReference>
<evidence type="ECO:0000313" key="4">
    <source>
        <dbReference type="Proteomes" id="UP000008748"/>
    </source>
</evidence>
<name>J1ITA8_9HYPH</name>
<dbReference type="AlphaFoldDB" id="J1ITA8"/>
<keyword evidence="1" id="KW-0175">Coiled coil</keyword>
<comment type="caution">
    <text evidence="3">The sequence shown here is derived from an EMBL/GenBank/DDBJ whole genome shotgun (WGS) entry which is preliminary data.</text>
</comment>
<keyword evidence="2" id="KW-1133">Transmembrane helix</keyword>
<evidence type="ECO:0000313" key="3">
    <source>
        <dbReference type="EMBL" id="EJF74807.1"/>
    </source>
</evidence>
<sequence length="93" mass="10777">MSLNEILPIALVVMLFISAGILRFAFSYREQVKDLKEEAKKKKNEFLRETVELTHERDAAVKEQNRAVMERDAAVKEQNRAVMERDAAVKEQN</sequence>
<keyword evidence="2" id="KW-0472">Membrane</keyword>
<keyword evidence="2" id="KW-0812">Transmembrane</keyword>
<evidence type="ECO:0000256" key="2">
    <source>
        <dbReference type="SAM" id="Phobius"/>
    </source>
</evidence>